<feature type="compositionally biased region" description="Basic residues" evidence="1">
    <location>
        <begin position="182"/>
        <end position="196"/>
    </location>
</feature>
<evidence type="ECO:0000313" key="3">
    <source>
        <dbReference type="EMBL" id="GKT31842.1"/>
    </source>
</evidence>
<keyword evidence="4" id="KW-1185">Reference proteome</keyword>
<dbReference type="EMBL" id="BQXS01009752">
    <property type="protein sequence ID" value="GKT31842.1"/>
    <property type="molecule type" value="Genomic_DNA"/>
</dbReference>
<name>A0ABQ5KH37_9EUKA</name>
<dbReference type="PANTHER" id="PTHR19932:SF10">
    <property type="entry name" value="WD REPEAT AND HMG-BOX DNA-BINDING PROTEIN 1"/>
    <property type="match status" value="1"/>
</dbReference>
<feature type="region of interest" description="Disordered" evidence="1">
    <location>
        <begin position="733"/>
        <end position="796"/>
    </location>
</feature>
<feature type="region of interest" description="Disordered" evidence="1">
    <location>
        <begin position="123"/>
        <end position="236"/>
    </location>
</feature>
<feature type="compositionally biased region" description="Acidic residues" evidence="1">
    <location>
        <begin position="127"/>
        <end position="141"/>
    </location>
</feature>
<dbReference type="PANTHER" id="PTHR19932">
    <property type="entry name" value="WD REPEAT AND HMG-BOX DNA BINDING PROTEIN"/>
    <property type="match status" value="1"/>
</dbReference>
<feature type="non-terminal residue" evidence="3">
    <location>
        <position position="796"/>
    </location>
</feature>
<evidence type="ECO:0000313" key="4">
    <source>
        <dbReference type="Proteomes" id="UP001057375"/>
    </source>
</evidence>
<dbReference type="InterPro" id="IPR009091">
    <property type="entry name" value="RCC1/BLIP-II"/>
</dbReference>
<reference evidence="3" key="1">
    <citation type="submission" date="2022-03" db="EMBL/GenBank/DDBJ databases">
        <title>Draft genome sequence of Aduncisulcus paluster, a free-living microaerophilic Fornicata.</title>
        <authorList>
            <person name="Yuyama I."/>
            <person name="Kume K."/>
            <person name="Tamura T."/>
            <person name="Inagaki Y."/>
            <person name="Hashimoto T."/>
        </authorList>
    </citation>
    <scope>NUCLEOTIDE SEQUENCE</scope>
    <source>
        <strain evidence="3">NY0171</strain>
    </source>
</reference>
<feature type="compositionally biased region" description="Acidic residues" evidence="1">
    <location>
        <begin position="741"/>
        <end position="757"/>
    </location>
</feature>
<sequence>MLSDKLKVIARSPRLLSSSCKLSLLSNKYLLCSSPSSSSVEVFSAYPQASASSSMSILSKIEGTNKKQGSVMTMSKVADAELKYPVFTAVETLDGDILACSLKGSAWMSSVPLLDEERLLRHQRKEEEEEEEIENVEEEEEKEHKTAKKSEFALIEDAFDQLDREKEREEKISQKRAEKEKRKEKKKKHKQGKNRKDKPSEAEKHQTSEKPRHVVDSEPEEEEMEEEEESYSSDVLEEPSAVVGMFSTKVPSHPITNLYKTATIKGSFVRVLSWNKNGRVYVEQGVGTDRLYIEPSLAPRISLQDLGYVCGSVSESMCVIGHRGSSSGPESLPSTIYVRMFSKKYRDSNWEVTFQKNEKVIDVCCGVSFVCAVTSFRELYIWDCNGVLYHSHTLPHMPLGVICADNILMIVMNTKTLPVCSVLHLSSLSIVVDAKNICISPNSYLKTIHLTSNGAIPVVVDSLGVIRVLNPSFSFTWTRIGDVFASLVKDGLNNSDMVIVEVEDSLDSITGIIFRKGKEPDEHTLSLSTISLVPSSLPVRASAESNAFRALVRTRMSAMSASASLMCEEDVQQQANADRITGCKEMDKLYAPLFVNSLEKQLHAYASGLGERLSVQASLKMLKEIAGKADRFDIAERLEDKYDEMREFDAQNTFALPVFSPFSPLGFVPSQITPNKSAKSIGKSEIWAFGQTGMRIGDVSSVFEGFGDAMKDKVEKLEKDLKIVKKSGPIVLSATTKGERGEEEEEEEESTENEEKESSESEQGYDELSVSSNKEEEEPVVDVEEEEKKVEKPVIK</sequence>
<dbReference type="Proteomes" id="UP001057375">
    <property type="component" value="Unassembled WGS sequence"/>
</dbReference>
<feature type="compositionally biased region" description="Acidic residues" evidence="1">
    <location>
        <begin position="775"/>
        <end position="785"/>
    </location>
</feature>
<feature type="compositionally biased region" description="Basic and acidic residues" evidence="1">
    <location>
        <begin position="197"/>
        <end position="216"/>
    </location>
</feature>
<accession>A0ABQ5KH37</accession>
<evidence type="ECO:0000256" key="1">
    <source>
        <dbReference type="SAM" id="MobiDB-lite"/>
    </source>
</evidence>
<evidence type="ECO:0000259" key="2">
    <source>
        <dbReference type="Pfam" id="PF12341"/>
    </source>
</evidence>
<dbReference type="InterPro" id="IPR022100">
    <property type="entry name" value="WDHD1/CFT4_beta-prop_2nd"/>
</dbReference>
<feature type="domain" description="WDHD1/CFT4 second beta-propeller" evidence="2">
    <location>
        <begin position="270"/>
        <end position="538"/>
    </location>
</feature>
<feature type="compositionally biased region" description="Basic and acidic residues" evidence="1">
    <location>
        <begin position="161"/>
        <end position="181"/>
    </location>
</feature>
<feature type="compositionally biased region" description="Basic and acidic residues" evidence="1">
    <location>
        <begin position="786"/>
        <end position="796"/>
    </location>
</feature>
<comment type="caution">
    <text evidence="3">The sequence shown here is derived from an EMBL/GenBank/DDBJ whole genome shotgun (WGS) entry which is preliminary data.</text>
</comment>
<feature type="compositionally biased region" description="Acidic residues" evidence="1">
    <location>
        <begin position="217"/>
        <end position="236"/>
    </location>
</feature>
<proteinExistence type="predicted"/>
<dbReference type="Pfam" id="PF12341">
    <property type="entry name" value="Mcl1_mid"/>
    <property type="match status" value="1"/>
</dbReference>
<protein>
    <recommendedName>
        <fullName evidence="2">WDHD1/CFT4 second beta-propeller domain-containing protein</fullName>
    </recommendedName>
</protein>
<feature type="compositionally biased region" description="Basic and acidic residues" evidence="1">
    <location>
        <begin position="142"/>
        <end position="151"/>
    </location>
</feature>
<organism evidence="3 4">
    <name type="scientific">Aduncisulcus paluster</name>
    <dbReference type="NCBI Taxonomy" id="2918883"/>
    <lineage>
        <taxon>Eukaryota</taxon>
        <taxon>Metamonada</taxon>
        <taxon>Carpediemonas-like organisms</taxon>
        <taxon>Aduncisulcus</taxon>
    </lineage>
</organism>
<dbReference type="SUPFAM" id="SSF50985">
    <property type="entry name" value="RCC1/BLIP-II"/>
    <property type="match status" value="1"/>
</dbReference>
<gene>
    <name evidence="3" type="ORF">ADUPG1_006179</name>
</gene>